<dbReference type="InterPro" id="IPR050660">
    <property type="entry name" value="NEK_Ser/Thr_kinase"/>
</dbReference>
<evidence type="ECO:0000256" key="4">
    <source>
        <dbReference type="ARBA" id="ARBA00022777"/>
    </source>
</evidence>
<feature type="domain" description="Protein kinase" evidence="7">
    <location>
        <begin position="1"/>
        <end position="209"/>
    </location>
</feature>
<reference evidence="8" key="1">
    <citation type="journal article" date="2020" name="Stud. Mycol.">
        <title>101 Dothideomycetes genomes: a test case for predicting lifestyles and emergence of pathogens.</title>
        <authorList>
            <person name="Haridas S."/>
            <person name="Albert R."/>
            <person name="Binder M."/>
            <person name="Bloem J."/>
            <person name="Labutti K."/>
            <person name="Salamov A."/>
            <person name="Andreopoulos B."/>
            <person name="Baker S."/>
            <person name="Barry K."/>
            <person name="Bills G."/>
            <person name="Bluhm B."/>
            <person name="Cannon C."/>
            <person name="Castanera R."/>
            <person name="Culley D."/>
            <person name="Daum C."/>
            <person name="Ezra D."/>
            <person name="Gonzalez J."/>
            <person name="Henrissat B."/>
            <person name="Kuo A."/>
            <person name="Liang C."/>
            <person name="Lipzen A."/>
            <person name="Lutzoni F."/>
            <person name="Magnuson J."/>
            <person name="Mondo S."/>
            <person name="Nolan M."/>
            <person name="Ohm R."/>
            <person name="Pangilinan J."/>
            <person name="Park H.-J."/>
            <person name="Ramirez L."/>
            <person name="Alfaro M."/>
            <person name="Sun H."/>
            <person name="Tritt A."/>
            <person name="Yoshinaga Y."/>
            <person name="Zwiers L.-H."/>
            <person name="Turgeon B."/>
            <person name="Goodwin S."/>
            <person name="Spatafora J."/>
            <person name="Crous P."/>
            <person name="Grigoriev I."/>
        </authorList>
    </citation>
    <scope>NUCLEOTIDE SEQUENCE</scope>
    <source>
        <strain evidence="8">CBS 113389</strain>
    </source>
</reference>
<dbReference type="Proteomes" id="UP000799767">
    <property type="component" value="Unassembled WGS sequence"/>
</dbReference>
<keyword evidence="2" id="KW-0808">Transferase</keyword>
<dbReference type="AlphaFoldDB" id="A0A6A6PXT4"/>
<gene>
    <name evidence="8" type="ORF">BDY17DRAFT_130895</name>
</gene>
<dbReference type="InterPro" id="IPR011009">
    <property type="entry name" value="Kinase-like_dom_sf"/>
</dbReference>
<evidence type="ECO:0000256" key="2">
    <source>
        <dbReference type="ARBA" id="ARBA00022679"/>
    </source>
</evidence>
<keyword evidence="3" id="KW-0547">Nucleotide-binding</keyword>
<dbReference type="GeneID" id="54470412"/>
<keyword evidence="5" id="KW-0067">ATP-binding</keyword>
<dbReference type="InterPro" id="IPR008271">
    <property type="entry name" value="Ser/Thr_kinase_AS"/>
</dbReference>
<dbReference type="RefSeq" id="XP_033591130.1">
    <property type="nucleotide sequence ID" value="XM_033729410.1"/>
</dbReference>
<dbReference type="SUPFAM" id="SSF56112">
    <property type="entry name" value="Protein kinase-like (PK-like)"/>
    <property type="match status" value="1"/>
</dbReference>
<evidence type="ECO:0000313" key="8">
    <source>
        <dbReference type="EMBL" id="KAF2484561.1"/>
    </source>
</evidence>
<dbReference type="PROSITE" id="PS50011">
    <property type="entry name" value="PROTEIN_KINASE_DOM"/>
    <property type="match status" value="1"/>
</dbReference>
<keyword evidence="9" id="KW-1185">Reference proteome</keyword>
<feature type="compositionally biased region" description="Polar residues" evidence="6">
    <location>
        <begin position="489"/>
        <end position="508"/>
    </location>
</feature>
<dbReference type="PROSITE" id="PS00108">
    <property type="entry name" value="PROTEIN_KINASE_ST"/>
    <property type="match status" value="1"/>
</dbReference>
<name>A0A6A6PXT4_9PEZI</name>
<evidence type="ECO:0000256" key="6">
    <source>
        <dbReference type="SAM" id="MobiDB-lite"/>
    </source>
</evidence>
<accession>A0A6A6PXT4</accession>
<dbReference type="PANTHER" id="PTHR43671">
    <property type="entry name" value="SERINE/THREONINE-PROTEIN KINASE NEK"/>
    <property type="match status" value="1"/>
</dbReference>
<dbReference type="GO" id="GO:0004674">
    <property type="term" value="F:protein serine/threonine kinase activity"/>
    <property type="evidence" value="ECO:0007669"/>
    <property type="project" value="UniProtKB-EC"/>
</dbReference>
<evidence type="ECO:0000259" key="7">
    <source>
        <dbReference type="PROSITE" id="PS50011"/>
    </source>
</evidence>
<proteinExistence type="predicted"/>
<evidence type="ECO:0000256" key="5">
    <source>
        <dbReference type="ARBA" id="ARBA00022840"/>
    </source>
</evidence>
<protein>
    <recommendedName>
        <fullName evidence="1">non-specific serine/threonine protein kinase</fullName>
        <ecNumber evidence="1">2.7.11.1</ecNumber>
    </recommendedName>
</protein>
<dbReference type="GO" id="GO:0005524">
    <property type="term" value="F:ATP binding"/>
    <property type="evidence" value="ECO:0007669"/>
    <property type="project" value="UniProtKB-KW"/>
</dbReference>
<feature type="region of interest" description="Disordered" evidence="6">
    <location>
        <begin position="483"/>
        <end position="513"/>
    </location>
</feature>
<dbReference type="Gene3D" id="1.10.510.10">
    <property type="entry name" value="Transferase(Phosphotransferase) domain 1"/>
    <property type="match status" value="1"/>
</dbReference>
<evidence type="ECO:0000256" key="3">
    <source>
        <dbReference type="ARBA" id="ARBA00022741"/>
    </source>
</evidence>
<dbReference type="OrthoDB" id="310217at2759"/>
<dbReference type="EC" id="2.7.11.1" evidence="1"/>
<evidence type="ECO:0000313" key="9">
    <source>
        <dbReference type="Proteomes" id="UP000799767"/>
    </source>
</evidence>
<organism evidence="8 9">
    <name type="scientific">Neohortaea acidophila</name>
    <dbReference type="NCBI Taxonomy" id="245834"/>
    <lineage>
        <taxon>Eukaryota</taxon>
        <taxon>Fungi</taxon>
        <taxon>Dikarya</taxon>
        <taxon>Ascomycota</taxon>
        <taxon>Pezizomycotina</taxon>
        <taxon>Dothideomycetes</taxon>
        <taxon>Dothideomycetidae</taxon>
        <taxon>Mycosphaerellales</taxon>
        <taxon>Teratosphaeriaceae</taxon>
        <taxon>Neohortaea</taxon>
    </lineage>
</organism>
<dbReference type="EMBL" id="MU001634">
    <property type="protein sequence ID" value="KAF2484561.1"/>
    <property type="molecule type" value="Genomic_DNA"/>
</dbReference>
<dbReference type="InterPro" id="IPR000719">
    <property type="entry name" value="Prot_kinase_dom"/>
</dbReference>
<keyword evidence="4 8" id="KW-0418">Kinase</keyword>
<dbReference type="PANTHER" id="PTHR43671:SF13">
    <property type="entry name" value="SERINE_THREONINE-PROTEIN KINASE NEK2"/>
    <property type="match status" value="1"/>
</dbReference>
<dbReference type="SMART" id="SM00220">
    <property type="entry name" value="S_TKc"/>
    <property type="match status" value="1"/>
</dbReference>
<dbReference type="Pfam" id="PF00069">
    <property type="entry name" value="Pkinase"/>
    <property type="match status" value="1"/>
</dbReference>
<sequence length="581" mass="64482">MEYCSGGDLHDFADHWLYTRAQNIPEMFLLHFIASMGEALGYLHLGLRHRPAEDGVNMPTVIQEEDHLPLLHRDIKLDNIFLRWSRTSYGMPEIVLGDFGGASLASRAVGMFGTPGYFPPEVRTYMHSPGIPSSAGAMSTASDIYTVAACLCYLLVWGSYAPERDMVPIFNSSSLRGWPLLLDLLQDCLKKDPEDRPDTMTLFDWAPVLQNRIQFLYEHNVRMPGGSWLQPKVVAATVSVDAVPRRSLAIPESIYTATTPSADAWEFDDREVARSISTLKGRTDRPAIQAVGKQPAVEQVRTRPPTQRVWSWTFRGRGEREMARSFSSANPTDSWVEAQRAWVDQLPRSPSTPTTRNNWPDNQPGNIVPIQATRELGSTHPSSPARLKHLWLGGLGVVPALAPSTHPSSSARVNDLWLPGLGIVPARAPPTQDHEHTHPSSSANVNDLWLSGLGVVPTRASPESMHPSPPPKMNDLWLPGLGVVPGRDSANSRPGIQPSKQRSLYSPKNSRDDKHVVQGAKAFDFRVLPLRPRRVTIRRPPPASRRSDVVERMASVVSRLSPRRSRRAVPVSRVFADSDIE</sequence>
<evidence type="ECO:0000256" key="1">
    <source>
        <dbReference type="ARBA" id="ARBA00012513"/>
    </source>
</evidence>